<dbReference type="EMBL" id="JAWDJW010002575">
    <property type="protein sequence ID" value="KAK3077714.1"/>
    <property type="molecule type" value="Genomic_DNA"/>
</dbReference>
<dbReference type="Proteomes" id="UP001186974">
    <property type="component" value="Unassembled WGS sequence"/>
</dbReference>
<name>A0ACC3DLY9_9PEZI</name>
<proteinExistence type="predicted"/>
<feature type="non-terminal residue" evidence="1">
    <location>
        <position position="65"/>
    </location>
</feature>
<evidence type="ECO:0000313" key="1">
    <source>
        <dbReference type="EMBL" id="KAK3077714.1"/>
    </source>
</evidence>
<evidence type="ECO:0000313" key="2">
    <source>
        <dbReference type="Proteomes" id="UP001186974"/>
    </source>
</evidence>
<keyword evidence="2" id="KW-1185">Reference proteome</keyword>
<organism evidence="1 2">
    <name type="scientific">Coniosporium uncinatum</name>
    <dbReference type="NCBI Taxonomy" id="93489"/>
    <lineage>
        <taxon>Eukaryota</taxon>
        <taxon>Fungi</taxon>
        <taxon>Dikarya</taxon>
        <taxon>Ascomycota</taxon>
        <taxon>Pezizomycotina</taxon>
        <taxon>Dothideomycetes</taxon>
        <taxon>Dothideomycetes incertae sedis</taxon>
        <taxon>Coniosporium</taxon>
    </lineage>
</organism>
<accession>A0ACC3DLY9</accession>
<gene>
    <name evidence="1" type="ORF">LTS18_009495</name>
</gene>
<comment type="caution">
    <text evidence="1">The sequence shown here is derived from an EMBL/GenBank/DDBJ whole genome shotgun (WGS) entry which is preliminary data.</text>
</comment>
<protein>
    <submittedName>
        <fullName evidence="1">Uncharacterized protein</fullName>
    </submittedName>
</protein>
<sequence>MASSALVLPGDVISQTALPQSTKRALTLGPGLRHTPPSTIIATAAGSLSTDPKKNALWVETNGGR</sequence>
<reference evidence="1" key="1">
    <citation type="submission" date="2024-09" db="EMBL/GenBank/DDBJ databases">
        <title>Black Yeasts Isolated from many extreme environments.</title>
        <authorList>
            <person name="Coleine C."/>
            <person name="Stajich J.E."/>
            <person name="Selbmann L."/>
        </authorList>
    </citation>
    <scope>NUCLEOTIDE SEQUENCE</scope>
    <source>
        <strain evidence="1">CCFEE 5737</strain>
    </source>
</reference>